<evidence type="ECO:0000259" key="6">
    <source>
        <dbReference type="SMART" id="SM01332"/>
    </source>
</evidence>
<keyword evidence="2 4" id="KW-0195">Cyclin</keyword>
<dbReference type="InterPro" id="IPR013763">
    <property type="entry name" value="Cyclin-like_dom"/>
</dbReference>
<dbReference type="CTD" id="8240265"/>
<dbReference type="Pfam" id="PF00134">
    <property type="entry name" value="Cyclin_N"/>
    <property type="match status" value="1"/>
</dbReference>
<dbReference type="GO" id="GO:0000278">
    <property type="term" value="P:mitotic cell cycle"/>
    <property type="evidence" value="ECO:0007669"/>
    <property type="project" value="UniProtKB-ARBA"/>
</dbReference>
<dbReference type="GeneID" id="8240265"/>
<dbReference type="GO" id="GO:0051301">
    <property type="term" value="P:cell division"/>
    <property type="evidence" value="ECO:0007669"/>
    <property type="project" value="UniProtKB-KW"/>
</dbReference>
<dbReference type="KEGG" id="phu:Phum_PHUM377500"/>
<evidence type="ECO:0000256" key="3">
    <source>
        <dbReference type="ARBA" id="ARBA00023306"/>
    </source>
</evidence>
<dbReference type="Proteomes" id="UP000009046">
    <property type="component" value="Unassembled WGS sequence"/>
</dbReference>
<feature type="domain" description="Cyclin C-terminal" evidence="6">
    <location>
        <begin position="153"/>
        <end position="285"/>
    </location>
</feature>
<feature type="domain" description="Cyclin-like" evidence="5">
    <location>
        <begin position="65"/>
        <end position="144"/>
    </location>
</feature>
<keyword evidence="9" id="KW-1185">Reference proteome</keyword>
<protein>
    <submittedName>
        <fullName evidence="7 8">G1/S-specific cyclin-E1, putative</fullName>
    </submittedName>
</protein>
<dbReference type="InterPro" id="IPR004367">
    <property type="entry name" value="Cyclin_C-dom"/>
</dbReference>
<dbReference type="EMBL" id="DS235430">
    <property type="protein sequence ID" value="EEB15626.1"/>
    <property type="molecule type" value="Genomic_DNA"/>
</dbReference>
<dbReference type="SMART" id="SM00385">
    <property type="entry name" value="CYCLIN"/>
    <property type="match status" value="1"/>
</dbReference>
<sequence length="332" mass="38206">MLGEYSTSFQKLEKNDHSPTLTWAKWEQLWNVMRSKDKELAMKRNPKLFDQSPDIRPKMRSILLDWITEVCEAYKIHRETYYLAVDYLDRYLSIQTGVVRSVTCLFIASKVEEIYPPKLMEFAFVTDKACKAEQILDMELVILKTLDWNLASITAHAWLNLYTQICNVNNSNENLSNYSFIFPNHSIKEYLQSSQLLDLCILDEGSLRFPYSVLAASGIYLTSYTDQILRASGLQWSDISECVEWMSAFAQTIKEEKSSNSPSKINHLSSNISNEFYQRQTHSVDLNLLEKAQIKIQNRISDVSTPTHKSMVFLTPPSSTKKTSSNTEIICG</sequence>
<dbReference type="InParanoid" id="E0VQH0"/>
<proteinExistence type="inferred from homology"/>
<dbReference type="OrthoDB" id="5590282at2759"/>
<dbReference type="EnsemblMetazoa" id="PHUM377500-RA">
    <property type="protein sequence ID" value="PHUM377500-PA"/>
    <property type="gene ID" value="PHUM377500"/>
</dbReference>
<keyword evidence="1" id="KW-0132">Cell division</keyword>
<dbReference type="STRING" id="121224.E0VQH0"/>
<reference evidence="8" key="3">
    <citation type="submission" date="2021-02" db="UniProtKB">
        <authorList>
            <consortium name="EnsemblMetazoa"/>
        </authorList>
    </citation>
    <scope>IDENTIFICATION</scope>
    <source>
        <strain evidence="8">USDA</strain>
    </source>
</reference>
<dbReference type="GO" id="GO:0005634">
    <property type="term" value="C:nucleus"/>
    <property type="evidence" value="ECO:0007669"/>
    <property type="project" value="UniProtKB-ARBA"/>
</dbReference>
<dbReference type="InterPro" id="IPR039361">
    <property type="entry name" value="Cyclin"/>
</dbReference>
<dbReference type="PANTHER" id="PTHR10177">
    <property type="entry name" value="CYCLINS"/>
    <property type="match status" value="1"/>
</dbReference>
<evidence type="ECO:0000256" key="1">
    <source>
        <dbReference type="ARBA" id="ARBA00022618"/>
    </source>
</evidence>
<dbReference type="InterPro" id="IPR006671">
    <property type="entry name" value="Cyclin_N"/>
</dbReference>
<evidence type="ECO:0000313" key="9">
    <source>
        <dbReference type="Proteomes" id="UP000009046"/>
    </source>
</evidence>
<dbReference type="eggNOG" id="KOG0655">
    <property type="taxonomic scope" value="Eukaryota"/>
</dbReference>
<organism>
    <name type="scientific">Pediculus humanus subsp. corporis</name>
    <name type="common">Body louse</name>
    <dbReference type="NCBI Taxonomy" id="121224"/>
    <lineage>
        <taxon>Eukaryota</taxon>
        <taxon>Metazoa</taxon>
        <taxon>Ecdysozoa</taxon>
        <taxon>Arthropoda</taxon>
        <taxon>Hexapoda</taxon>
        <taxon>Insecta</taxon>
        <taxon>Pterygota</taxon>
        <taxon>Neoptera</taxon>
        <taxon>Paraneoptera</taxon>
        <taxon>Psocodea</taxon>
        <taxon>Troctomorpha</taxon>
        <taxon>Phthiraptera</taxon>
        <taxon>Anoplura</taxon>
        <taxon>Pediculidae</taxon>
        <taxon>Pediculus</taxon>
    </lineage>
</organism>
<dbReference type="InterPro" id="IPR036915">
    <property type="entry name" value="Cyclin-like_sf"/>
</dbReference>
<dbReference type="Gene3D" id="1.10.472.10">
    <property type="entry name" value="Cyclin-like"/>
    <property type="match status" value="2"/>
</dbReference>
<evidence type="ECO:0000256" key="2">
    <source>
        <dbReference type="ARBA" id="ARBA00023127"/>
    </source>
</evidence>
<dbReference type="CDD" id="cd20520">
    <property type="entry name" value="CYCLIN_CCNE_rpt2"/>
    <property type="match status" value="1"/>
</dbReference>
<evidence type="ECO:0000256" key="4">
    <source>
        <dbReference type="RuleBase" id="RU000383"/>
    </source>
</evidence>
<name>E0VQH0_PEDHC</name>
<dbReference type="RefSeq" id="XP_002428364.1">
    <property type="nucleotide sequence ID" value="XM_002428319.1"/>
</dbReference>
<gene>
    <name evidence="8" type="primary">8240265</name>
    <name evidence="7" type="ORF">Phum_PHUM377500</name>
</gene>
<evidence type="ECO:0000313" key="7">
    <source>
        <dbReference type="EMBL" id="EEB15626.1"/>
    </source>
</evidence>
<dbReference type="AlphaFoldDB" id="E0VQH0"/>
<dbReference type="HOGENOM" id="CLU_020695_8_1_1"/>
<comment type="similarity">
    <text evidence="4">Belongs to the cyclin family.</text>
</comment>
<evidence type="ECO:0000313" key="8">
    <source>
        <dbReference type="EnsemblMetazoa" id="PHUM377500-PA"/>
    </source>
</evidence>
<dbReference type="SMART" id="SM01332">
    <property type="entry name" value="Cyclin_C"/>
    <property type="match status" value="1"/>
</dbReference>
<reference evidence="7" key="2">
    <citation type="submission" date="2007-04" db="EMBL/GenBank/DDBJ databases">
        <title>The genome of the human body louse.</title>
        <authorList>
            <consortium name="The Human Body Louse Genome Consortium"/>
            <person name="Kirkness E."/>
            <person name="Walenz B."/>
            <person name="Hass B."/>
            <person name="Bruggner R."/>
            <person name="Strausberg R."/>
        </authorList>
    </citation>
    <scope>NUCLEOTIDE SEQUENCE</scope>
    <source>
        <strain evidence="7">USDA</strain>
    </source>
</reference>
<dbReference type="VEuPathDB" id="VectorBase:PHUM377500"/>
<keyword evidence="3" id="KW-0131">Cell cycle</keyword>
<dbReference type="InterPro" id="IPR048258">
    <property type="entry name" value="Cyclins_cyclin-box"/>
</dbReference>
<dbReference type="PROSITE" id="PS00292">
    <property type="entry name" value="CYCLINS"/>
    <property type="match status" value="1"/>
</dbReference>
<dbReference type="Pfam" id="PF02984">
    <property type="entry name" value="Cyclin_C"/>
    <property type="match status" value="1"/>
</dbReference>
<accession>E0VQH0</accession>
<dbReference type="EMBL" id="AAZO01004417">
    <property type="status" value="NOT_ANNOTATED_CDS"/>
    <property type="molecule type" value="Genomic_DNA"/>
</dbReference>
<evidence type="ECO:0000259" key="5">
    <source>
        <dbReference type="SMART" id="SM00385"/>
    </source>
</evidence>
<dbReference type="OMA" id="KMEMTRK"/>
<reference evidence="7" key="1">
    <citation type="submission" date="2007-04" db="EMBL/GenBank/DDBJ databases">
        <title>Annotation of Pediculus humanus corporis strain USDA.</title>
        <authorList>
            <person name="Kirkness E."/>
            <person name="Hannick L."/>
            <person name="Hass B."/>
            <person name="Bruggner R."/>
            <person name="Lawson D."/>
            <person name="Bidwell S."/>
            <person name="Joardar V."/>
            <person name="Caler E."/>
            <person name="Walenz B."/>
            <person name="Inman J."/>
            <person name="Schobel S."/>
            <person name="Galinsky K."/>
            <person name="Amedeo P."/>
            <person name="Strausberg R."/>
        </authorList>
    </citation>
    <scope>NUCLEOTIDE SEQUENCE</scope>
    <source>
        <strain evidence="7">USDA</strain>
    </source>
</reference>
<dbReference type="SUPFAM" id="SSF47954">
    <property type="entry name" value="Cyclin-like"/>
    <property type="match status" value="2"/>
</dbReference>
<dbReference type="FunFam" id="1.10.472.10:FF:000001">
    <property type="entry name" value="G2/mitotic-specific cyclin"/>
    <property type="match status" value="1"/>
</dbReference>